<dbReference type="SMART" id="SM00387">
    <property type="entry name" value="HATPase_c"/>
    <property type="match status" value="1"/>
</dbReference>
<dbReference type="SUPFAM" id="SSF47384">
    <property type="entry name" value="Homodimeric domain of signal transducing histidine kinase"/>
    <property type="match status" value="1"/>
</dbReference>
<evidence type="ECO:0000256" key="6">
    <source>
        <dbReference type="SAM" id="Phobius"/>
    </source>
</evidence>
<dbReference type="CDD" id="cd00082">
    <property type="entry name" value="HisKA"/>
    <property type="match status" value="1"/>
</dbReference>
<dbReference type="PROSITE" id="PS50109">
    <property type="entry name" value="HIS_KIN"/>
    <property type="match status" value="1"/>
</dbReference>
<feature type="transmembrane region" description="Helical" evidence="6">
    <location>
        <begin position="53"/>
        <end position="71"/>
    </location>
</feature>
<organism evidence="8 9">
    <name type="scientific">Stentor coeruleus</name>
    <dbReference type="NCBI Taxonomy" id="5963"/>
    <lineage>
        <taxon>Eukaryota</taxon>
        <taxon>Sar</taxon>
        <taxon>Alveolata</taxon>
        <taxon>Ciliophora</taxon>
        <taxon>Postciliodesmatophora</taxon>
        <taxon>Heterotrichea</taxon>
        <taxon>Heterotrichida</taxon>
        <taxon>Stentoridae</taxon>
        <taxon>Stentor</taxon>
    </lineage>
</organism>
<evidence type="ECO:0000256" key="4">
    <source>
        <dbReference type="ARBA" id="ARBA00022679"/>
    </source>
</evidence>
<evidence type="ECO:0000259" key="7">
    <source>
        <dbReference type="PROSITE" id="PS50109"/>
    </source>
</evidence>
<dbReference type="EMBL" id="MPUH01000200">
    <property type="protein sequence ID" value="OMJ86605.1"/>
    <property type="molecule type" value="Genomic_DNA"/>
</dbReference>
<dbReference type="InterPro" id="IPR036890">
    <property type="entry name" value="HATPase_C_sf"/>
</dbReference>
<keyword evidence="5" id="KW-0418">Kinase</keyword>
<dbReference type="Gene3D" id="1.10.287.130">
    <property type="match status" value="1"/>
</dbReference>
<gene>
    <name evidence="8" type="ORF">SteCoe_11817</name>
</gene>
<dbReference type="Pfam" id="PF02518">
    <property type="entry name" value="HATPase_c"/>
    <property type="match status" value="1"/>
</dbReference>
<dbReference type="InterPro" id="IPR003594">
    <property type="entry name" value="HATPase_dom"/>
</dbReference>
<dbReference type="SMART" id="SM00388">
    <property type="entry name" value="HisKA"/>
    <property type="match status" value="1"/>
</dbReference>
<feature type="transmembrane region" description="Helical" evidence="6">
    <location>
        <begin position="26"/>
        <end position="46"/>
    </location>
</feature>
<dbReference type="Gene3D" id="3.30.565.10">
    <property type="entry name" value="Histidine kinase-like ATPase, C-terminal domain"/>
    <property type="match status" value="1"/>
</dbReference>
<keyword evidence="3" id="KW-0597">Phosphoprotein</keyword>
<keyword evidence="9" id="KW-1185">Reference proteome</keyword>
<dbReference type="InterPro" id="IPR036097">
    <property type="entry name" value="HisK_dim/P_sf"/>
</dbReference>
<dbReference type="InterPro" id="IPR003661">
    <property type="entry name" value="HisK_dim/P_dom"/>
</dbReference>
<dbReference type="Pfam" id="PF00512">
    <property type="entry name" value="HisKA"/>
    <property type="match status" value="1"/>
</dbReference>
<evidence type="ECO:0000313" key="8">
    <source>
        <dbReference type="EMBL" id="OMJ86605.1"/>
    </source>
</evidence>
<dbReference type="EC" id="2.7.13.3" evidence="2"/>
<evidence type="ECO:0000256" key="5">
    <source>
        <dbReference type="ARBA" id="ARBA00022777"/>
    </source>
</evidence>
<keyword evidence="6" id="KW-1133">Transmembrane helix</keyword>
<dbReference type="InterPro" id="IPR005467">
    <property type="entry name" value="His_kinase_dom"/>
</dbReference>
<sequence>MNAKSWLRYFYPEILEDSVGSQLLEYHIGLIVLLSLSCSLCAFYYVDKGSEEFKVIVVSISAYFLFLPIAMKSIGKWQFFGLLCCVGWLVCNQIIGDHLPNQTIGLNFFQSLIPSYLLLTTEDYYISTISAIIVCCVSTPYQYDNIYDKIISLEDHELKSYITSVLIATRDLNKFHLIATFGLTLWMSLCKSKEVTFMKTLKEAAEQARKSTEMFFAAFSHEFKNPLNVLLGSLEILKDDVDCSKGKNKGLFKTALDCGEIISNMINNVLDASQIDCQMLVPCTSYVEPRYLIHKIVNICKSNLLRKNLRLELFIDKKLPKTLIMDSGRFSQILMNLVNNAIKFTKEGIVRIKVKWNPDLNTVPKYWQRIGPTVEYTEKWEMGNTLIISPECADIYRNACIEKNNKIYGKTVLCEYWHESKGIIVLSVEDTGIGISEENIKSLFKPFNQADKTIKNIYGGSGLGLWISQSLSRILGGDLTLASVLGKGSCFTLTLPCQVYGEKDVNQYSVNKSLQRCRVL</sequence>
<accession>A0A1R2CC94</accession>
<dbReference type="PRINTS" id="PR00344">
    <property type="entry name" value="BCTRLSENSOR"/>
</dbReference>
<keyword evidence="6" id="KW-0812">Transmembrane</keyword>
<dbReference type="PANTHER" id="PTHR43047">
    <property type="entry name" value="TWO-COMPONENT HISTIDINE PROTEIN KINASE"/>
    <property type="match status" value="1"/>
</dbReference>
<evidence type="ECO:0000313" key="9">
    <source>
        <dbReference type="Proteomes" id="UP000187209"/>
    </source>
</evidence>
<dbReference type="AlphaFoldDB" id="A0A1R2CC94"/>
<evidence type="ECO:0000256" key="3">
    <source>
        <dbReference type="ARBA" id="ARBA00022553"/>
    </source>
</evidence>
<dbReference type="InterPro" id="IPR004358">
    <property type="entry name" value="Sig_transdc_His_kin-like_C"/>
</dbReference>
<dbReference type="GO" id="GO:0000155">
    <property type="term" value="F:phosphorelay sensor kinase activity"/>
    <property type="evidence" value="ECO:0007669"/>
    <property type="project" value="InterPro"/>
</dbReference>
<comment type="catalytic activity">
    <reaction evidence="1">
        <text>ATP + protein L-histidine = ADP + protein N-phospho-L-histidine.</text>
        <dbReference type="EC" id="2.7.13.3"/>
    </reaction>
</comment>
<protein>
    <recommendedName>
        <fullName evidence="2">histidine kinase</fullName>
        <ecNumber evidence="2">2.7.13.3</ecNumber>
    </recommendedName>
</protein>
<evidence type="ECO:0000256" key="2">
    <source>
        <dbReference type="ARBA" id="ARBA00012438"/>
    </source>
</evidence>
<dbReference type="Proteomes" id="UP000187209">
    <property type="component" value="Unassembled WGS sequence"/>
</dbReference>
<feature type="domain" description="Histidine kinase" evidence="7">
    <location>
        <begin position="218"/>
        <end position="499"/>
    </location>
</feature>
<dbReference type="PANTHER" id="PTHR43047:SF78">
    <property type="entry name" value="SENSORY_REGULATORY PROTEIN RPFC"/>
    <property type="match status" value="1"/>
</dbReference>
<comment type="caution">
    <text evidence="8">The sequence shown here is derived from an EMBL/GenBank/DDBJ whole genome shotgun (WGS) entry which is preliminary data.</text>
</comment>
<keyword evidence="6" id="KW-0472">Membrane</keyword>
<keyword evidence="4" id="KW-0808">Transferase</keyword>
<dbReference type="SUPFAM" id="SSF55874">
    <property type="entry name" value="ATPase domain of HSP90 chaperone/DNA topoisomerase II/histidine kinase"/>
    <property type="match status" value="1"/>
</dbReference>
<evidence type="ECO:0000256" key="1">
    <source>
        <dbReference type="ARBA" id="ARBA00000085"/>
    </source>
</evidence>
<dbReference type="OrthoDB" id="304129at2759"/>
<reference evidence="8 9" key="1">
    <citation type="submission" date="2016-11" db="EMBL/GenBank/DDBJ databases">
        <title>The macronuclear genome of Stentor coeruleus: a giant cell with tiny introns.</title>
        <authorList>
            <person name="Slabodnick M."/>
            <person name="Ruby J.G."/>
            <person name="Reiff S.B."/>
            <person name="Swart E.C."/>
            <person name="Gosai S."/>
            <person name="Prabakaran S."/>
            <person name="Witkowska E."/>
            <person name="Larue G.E."/>
            <person name="Fisher S."/>
            <person name="Freeman R.M."/>
            <person name="Gunawardena J."/>
            <person name="Chu W."/>
            <person name="Stover N.A."/>
            <person name="Gregory B.D."/>
            <person name="Nowacki M."/>
            <person name="Derisi J."/>
            <person name="Roy S.W."/>
            <person name="Marshall W.F."/>
            <person name="Sood P."/>
        </authorList>
    </citation>
    <scope>NUCLEOTIDE SEQUENCE [LARGE SCALE GENOMIC DNA]</scope>
    <source>
        <strain evidence="8">WM001</strain>
    </source>
</reference>
<proteinExistence type="predicted"/>
<name>A0A1R2CC94_9CILI</name>